<dbReference type="OrthoDB" id="1934703at2759"/>
<evidence type="ECO:0000256" key="1">
    <source>
        <dbReference type="SAM" id="MobiDB-lite"/>
    </source>
</evidence>
<organism evidence="2 3">
    <name type="scientific">Phaseolus vulgaris</name>
    <name type="common">Kidney bean</name>
    <name type="synonym">French bean</name>
    <dbReference type="NCBI Taxonomy" id="3885"/>
    <lineage>
        <taxon>Eukaryota</taxon>
        <taxon>Viridiplantae</taxon>
        <taxon>Streptophyta</taxon>
        <taxon>Embryophyta</taxon>
        <taxon>Tracheophyta</taxon>
        <taxon>Spermatophyta</taxon>
        <taxon>Magnoliopsida</taxon>
        <taxon>eudicotyledons</taxon>
        <taxon>Gunneridae</taxon>
        <taxon>Pentapetalae</taxon>
        <taxon>rosids</taxon>
        <taxon>fabids</taxon>
        <taxon>Fabales</taxon>
        <taxon>Fabaceae</taxon>
        <taxon>Papilionoideae</taxon>
        <taxon>50 kb inversion clade</taxon>
        <taxon>NPAAA clade</taxon>
        <taxon>indigoferoid/millettioid clade</taxon>
        <taxon>Phaseoleae</taxon>
        <taxon>Phaseolus</taxon>
    </lineage>
</organism>
<dbReference type="EMBL" id="CM002291">
    <property type="protein sequence ID" value="ESW23757.1"/>
    <property type="molecule type" value="Genomic_DNA"/>
</dbReference>
<accession>V7C0R7</accession>
<proteinExistence type="predicted"/>
<dbReference type="PANTHER" id="PTHR45660">
    <property type="entry name" value="HISTONE-LYSINE N-METHYLTRANSFERASE SETMAR"/>
    <property type="match status" value="1"/>
</dbReference>
<feature type="region of interest" description="Disordered" evidence="1">
    <location>
        <begin position="286"/>
        <end position="308"/>
    </location>
</feature>
<dbReference type="Gramene" id="ESW23757">
    <property type="protein sequence ID" value="ESW23757"/>
    <property type="gene ID" value="PHAVU_004G072800g"/>
</dbReference>
<feature type="region of interest" description="Disordered" evidence="1">
    <location>
        <begin position="522"/>
        <end position="547"/>
    </location>
</feature>
<sequence>MQENLNRRVDERIHFYFHSFGQMLTAEESVPPKRCNAREPPLLQCAELVLPYLNPSELANVSLTCKPILKLSRSITFRRASDASRTFETLPIPFLNAVDSHPYAPFFYTRSLVLPAPLPLLRQPWGSSAVSPSAKCHLLRAESVGFVDGAGRAVSGCECEACADAECPCAGLDGLDDVGRECGSGCRCGPECGNRLTRNGVAVRVKIVRHRRKGWGLHADQLIAKGEFVFEYAVITYNPNRVSSVGAEQIAQAVAEAVRRSCEVTKAACTVVEAREWRRRNTPLAATTRSADGGGGERCSHPRSGNPVNLQKLEMRVGGKFDIGQRILEKHFKLFDGALSLIKVLRMVDSDEKPAMRFIYEEMDIAKEKIQSLFNEEIIDQIWDNQFHRPLHAVGYYFNIMLHYHPNFKVDYEVIRGLYECLEMLSFKIKSRLYGTPLAQLGLKTKSSSQWYLRKRNRLHQMTMNDVVFVMTNSRLTKKKDVRKTKEYTIDDISSDDEWTVEENETLYDLDEDILLEDDATRGTNDLEVPPIDDNENEDLLEDQDDYPIINMNDLVG</sequence>
<dbReference type="STRING" id="3885.V7C0R7"/>
<dbReference type="PANTHER" id="PTHR45660:SF89">
    <property type="entry name" value="HISTONE-LYSINE N-METHYLTRANSFERASE SUVR3"/>
    <property type="match status" value="1"/>
</dbReference>
<evidence type="ECO:0000313" key="2">
    <source>
        <dbReference type="EMBL" id="ESW23757.1"/>
    </source>
</evidence>
<dbReference type="eggNOG" id="KOG1082">
    <property type="taxonomic scope" value="Eukaryota"/>
</dbReference>
<feature type="compositionally biased region" description="Acidic residues" evidence="1">
    <location>
        <begin position="531"/>
        <end position="546"/>
    </location>
</feature>
<dbReference type="SUPFAM" id="SSF82199">
    <property type="entry name" value="SET domain"/>
    <property type="match status" value="1"/>
</dbReference>
<protein>
    <submittedName>
        <fullName evidence="2">Uncharacterized protein</fullName>
    </submittedName>
</protein>
<reference evidence="3" key="1">
    <citation type="journal article" date="2014" name="Nat. Genet.">
        <title>A reference genome for common bean and genome-wide analysis of dual domestications.</title>
        <authorList>
            <person name="Schmutz J."/>
            <person name="McClean P.E."/>
            <person name="Mamidi S."/>
            <person name="Wu G.A."/>
            <person name="Cannon S.B."/>
            <person name="Grimwood J."/>
            <person name="Jenkins J."/>
            <person name="Shu S."/>
            <person name="Song Q."/>
            <person name="Chavarro C."/>
            <person name="Torres-Torres M."/>
            <person name="Geffroy V."/>
            <person name="Moghaddam S.M."/>
            <person name="Gao D."/>
            <person name="Abernathy B."/>
            <person name="Barry K."/>
            <person name="Blair M."/>
            <person name="Brick M.A."/>
            <person name="Chovatia M."/>
            <person name="Gepts P."/>
            <person name="Goodstein D.M."/>
            <person name="Gonzales M."/>
            <person name="Hellsten U."/>
            <person name="Hyten D.L."/>
            <person name="Jia G."/>
            <person name="Kelly J.D."/>
            <person name="Kudrna D."/>
            <person name="Lee R."/>
            <person name="Richard M.M."/>
            <person name="Miklas P.N."/>
            <person name="Osorno J.M."/>
            <person name="Rodrigues J."/>
            <person name="Thareau V."/>
            <person name="Urrea C.A."/>
            <person name="Wang M."/>
            <person name="Yu Y."/>
            <person name="Zhang M."/>
            <person name="Wing R.A."/>
            <person name="Cregan P.B."/>
            <person name="Rokhsar D.S."/>
            <person name="Jackson S.A."/>
        </authorList>
    </citation>
    <scope>NUCLEOTIDE SEQUENCE [LARGE SCALE GENOMIC DNA]</scope>
    <source>
        <strain evidence="3">cv. G19833</strain>
    </source>
</reference>
<dbReference type="AlphaFoldDB" id="V7C0R7"/>
<dbReference type="Gene3D" id="2.170.270.10">
    <property type="entry name" value="SET domain"/>
    <property type="match status" value="1"/>
</dbReference>
<gene>
    <name evidence="2" type="ORF">PHAVU_004G072800g</name>
</gene>
<dbReference type="GO" id="GO:0003690">
    <property type="term" value="F:double-stranded DNA binding"/>
    <property type="evidence" value="ECO:0007669"/>
    <property type="project" value="TreeGrafter"/>
</dbReference>
<dbReference type="InterPro" id="IPR051357">
    <property type="entry name" value="H3K9_HMTase_SUVAR3-9"/>
</dbReference>
<dbReference type="Proteomes" id="UP000000226">
    <property type="component" value="Chromosome 4"/>
</dbReference>
<dbReference type="GO" id="GO:0042054">
    <property type="term" value="F:histone methyltransferase activity"/>
    <property type="evidence" value="ECO:0007669"/>
    <property type="project" value="TreeGrafter"/>
</dbReference>
<name>V7C0R7_PHAVU</name>
<evidence type="ECO:0000313" key="3">
    <source>
        <dbReference type="Proteomes" id="UP000000226"/>
    </source>
</evidence>
<keyword evidence="3" id="KW-1185">Reference proteome</keyword>
<dbReference type="InterPro" id="IPR046341">
    <property type="entry name" value="SET_dom_sf"/>
</dbReference>